<dbReference type="Pfam" id="PF07905">
    <property type="entry name" value="PucR"/>
    <property type="match status" value="1"/>
</dbReference>
<name>A0A1B7M142_9MICC</name>
<sequence length="531" mass="58890">MRHVTVDSVLALEIFVSTPPHLISKPDETAGDEPVRWMHILETARPEGLLPGGEFILTTATFLDTVVDGADQGIKAANQFLDTIESTGAVAVVAEVLPDRPRVINALKEAARDRTTPIYLLHDRIRFVELTQFVHENIAAARLQEVETDRRIHEAFTRLSVGSASTSRIVAEATALLGCQVEWESIEQRKPGRVGVAHPVVAGDEELGRLVIRETCTADEALIQTVLERAGQAVAISMLASRSQREMRRSTASSLFYQLRGGTELSAQEVQWRLTETFGYSPITAAIWVPMVFRISGRQQNEERLNRWSGVLLDILEEIGSVQKLPVFAARSEIGVVDVLVPSRSSEELHDLIEDTKARFTSRLRNLSRLVAGIAVAADSAKVAAQNLVDAGQISQAAQAYVATTGQQRSFFYAQDLGLPGLLATLDGNEHFQSFVVTELSGLYSHFRTRRDFEEQLDFIETVVHSENKAGIARTLHVSRPALYARLKRLELQLGYNLETDKERRTAIHLALLAYRLTPDHIYTLLGSNTR</sequence>
<protein>
    <recommendedName>
        <fullName evidence="5">PucR family transcriptional regulator</fullName>
    </recommendedName>
</protein>
<comment type="caution">
    <text evidence="3">The sequence shown here is derived from an EMBL/GenBank/DDBJ whole genome shotgun (WGS) entry which is preliminary data.</text>
</comment>
<dbReference type="InterPro" id="IPR012914">
    <property type="entry name" value="PucR_dom"/>
</dbReference>
<dbReference type="PANTHER" id="PTHR33744">
    <property type="entry name" value="CARBOHYDRATE DIACID REGULATOR"/>
    <property type="match status" value="1"/>
</dbReference>
<dbReference type="Gene3D" id="1.10.10.2840">
    <property type="entry name" value="PucR C-terminal helix-turn-helix domain"/>
    <property type="match status" value="1"/>
</dbReference>
<proteinExistence type="predicted"/>
<dbReference type="Proteomes" id="UP000078292">
    <property type="component" value="Unassembled WGS sequence"/>
</dbReference>
<evidence type="ECO:0008006" key="5">
    <source>
        <dbReference type="Google" id="ProtNLM"/>
    </source>
</evidence>
<feature type="domain" description="Purine catabolism PurC-like" evidence="1">
    <location>
        <begin position="9"/>
        <end position="138"/>
    </location>
</feature>
<dbReference type="AlphaFoldDB" id="A0A1B7M142"/>
<evidence type="ECO:0000313" key="3">
    <source>
        <dbReference type="EMBL" id="OAV62083.1"/>
    </source>
</evidence>
<gene>
    <name evidence="3" type="ORF">A6F49_07220</name>
</gene>
<dbReference type="InterPro" id="IPR051448">
    <property type="entry name" value="CdaR-like_regulators"/>
</dbReference>
<accession>A0A1B7M142</accession>
<evidence type="ECO:0000259" key="2">
    <source>
        <dbReference type="Pfam" id="PF13556"/>
    </source>
</evidence>
<evidence type="ECO:0000259" key="1">
    <source>
        <dbReference type="Pfam" id="PF07905"/>
    </source>
</evidence>
<dbReference type="EMBL" id="LXEY01000014">
    <property type="protein sequence ID" value="OAV62083.1"/>
    <property type="molecule type" value="Genomic_DNA"/>
</dbReference>
<dbReference type="PANTHER" id="PTHR33744:SF1">
    <property type="entry name" value="DNA-BINDING TRANSCRIPTIONAL ACTIVATOR ADER"/>
    <property type="match status" value="1"/>
</dbReference>
<evidence type="ECO:0000313" key="4">
    <source>
        <dbReference type="Proteomes" id="UP000078292"/>
    </source>
</evidence>
<dbReference type="InterPro" id="IPR025736">
    <property type="entry name" value="PucR_C-HTH_dom"/>
</dbReference>
<dbReference type="Pfam" id="PF13556">
    <property type="entry name" value="HTH_30"/>
    <property type="match status" value="1"/>
</dbReference>
<feature type="domain" description="PucR C-terminal helix-turn-helix" evidence="2">
    <location>
        <begin position="465"/>
        <end position="514"/>
    </location>
</feature>
<reference evidence="3 4" key="1">
    <citation type="submission" date="2016-04" db="EMBL/GenBank/DDBJ databases">
        <title>First whole genome shotgun sequence of the bacterium Enteractinococcus sp. strain UASWS1574.</title>
        <authorList>
            <person name="Crovadore J."/>
            <person name="Chablais R."/>
            <person name="Lefort F."/>
        </authorList>
    </citation>
    <scope>NUCLEOTIDE SEQUENCE [LARGE SCALE GENOMIC DNA]</scope>
    <source>
        <strain evidence="3 4">UASWS1574</strain>
    </source>
</reference>
<dbReference type="InterPro" id="IPR042070">
    <property type="entry name" value="PucR_C-HTH_sf"/>
</dbReference>
<organism evidence="3 4">
    <name type="scientific">Enteractinococcus helveticum</name>
    <dbReference type="NCBI Taxonomy" id="1837282"/>
    <lineage>
        <taxon>Bacteria</taxon>
        <taxon>Bacillati</taxon>
        <taxon>Actinomycetota</taxon>
        <taxon>Actinomycetes</taxon>
        <taxon>Micrococcales</taxon>
        <taxon>Micrococcaceae</taxon>
    </lineage>
</organism>
<keyword evidence="4" id="KW-1185">Reference proteome</keyword>
<dbReference type="STRING" id="1837282.A6F49_07220"/>